<dbReference type="GO" id="GO:0006513">
    <property type="term" value="P:protein monoubiquitination"/>
    <property type="evidence" value="ECO:0007669"/>
    <property type="project" value="TreeGrafter"/>
</dbReference>
<comment type="subcellular location">
    <subcellularLocation>
        <location evidence="1">Peroxisome membrane</location>
        <topology evidence="1">Multi-pass membrane protein</topology>
    </subcellularLocation>
</comment>
<dbReference type="GO" id="GO:0005778">
    <property type="term" value="C:peroxisomal membrane"/>
    <property type="evidence" value="ECO:0007669"/>
    <property type="project" value="UniProtKB-SubCell"/>
</dbReference>
<dbReference type="Pfam" id="PF04757">
    <property type="entry name" value="Pex2_Pex12"/>
    <property type="match status" value="1"/>
</dbReference>
<dbReference type="GO" id="GO:0016562">
    <property type="term" value="P:protein import into peroxisome matrix, receptor recycling"/>
    <property type="evidence" value="ECO:0007669"/>
    <property type="project" value="UniProtKB-ARBA"/>
</dbReference>
<dbReference type="SUPFAM" id="SSF57850">
    <property type="entry name" value="RING/U-box"/>
    <property type="match status" value="1"/>
</dbReference>
<comment type="similarity">
    <text evidence="3">Belongs to the pex2/pex10/pex12 family.</text>
</comment>
<evidence type="ECO:0000256" key="5">
    <source>
        <dbReference type="ARBA" id="ARBA00022448"/>
    </source>
</evidence>
<dbReference type="InterPro" id="IPR013083">
    <property type="entry name" value="Znf_RING/FYVE/PHD"/>
</dbReference>
<evidence type="ECO:0000256" key="4">
    <source>
        <dbReference type="ARBA" id="ARBA00018980"/>
    </source>
</evidence>
<feature type="region of interest" description="Disordered" evidence="16">
    <location>
        <begin position="287"/>
        <end position="327"/>
    </location>
</feature>
<keyword evidence="5" id="KW-0813">Transport</keyword>
<evidence type="ECO:0000313" key="20">
    <source>
        <dbReference type="Proteomes" id="UP001301958"/>
    </source>
</evidence>
<evidence type="ECO:0000256" key="10">
    <source>
        <dbReference type="ARBA" id="ARBA00022927"/>
    </source>
</evidence>
<evidence type="ECO:0000256" key="3">
    <source>
        <dbReference type="ARBA" id="ARBA00008704"/>
    </source>
</evidence>
<feature type="domain" description="Pex N-terminal" evidence="18">
    <location>
        <begin position="25"/>
        <end position="270"/>
    </location>
</feature>
<protein>
    <recommendedName>
        <fullName evidence="4">Peroxisome assembly protein 12</fullName>
    </recommendedName>
    <alternativeName>
        <fullName evidence="14">Peroxin-12</fullName>
    </alternativeName>
</protein>
<keyword evidence="7" id="KW-0479">Metal-binding</keyword>
<comment type="subunit">
    <text evidence="15">Component of the PEX2-PEX10-PEX12 retrotranslocation channel, composed of PEX2, PEX10 and PEX12.</text>
</comment>
<evidence type="ECO:0000256" key="8">
    <source>
        <dbReference type="ARBA" id="ARBA00022771"/>
    </source>
</evidence>
<evidence type="ECO:0000256" key="1">
    <source>
        <dbReference type="ARBA" id="ARBA00004585"/>
    </source>
</evidence>
<keyword evidence="11 17" id="KW-1133">Transmembrane helix</keyword>
<evidence type="ECO:0000256" key="7">
    <source>
        <dbReference type="ARBA" id="ARBA00022723"/>
    </source>
</evidence>
<evidence type="ECO:0000313" key="19">
    <source>
        <dbReference type="EMBL" id="KAK4226356.1"/>
    </source>
</evidence>
<dbReference type="GO" id="GO:0004842">
    <property type="term" value="F:ubiquitin-protein transferase activity"/>
    <property type="evidence" value="ECO:0007669"/>
    <property type="project" value="TreeGrafter"/>
</dbReference>
<keyword evidence="6 17" id="KW-0812">Transmembrane</keyword>
<dbReference type="Proteomes" id="UP001301958">
    <property type="component" value="Unassembled WGS sequence"/>
</dbReference>
<accession>A0AAN7BMI7</accession>
<evidence type="ECO:0000256" key="2">
    <source>
        <dbReference type="ARBA" id="ARBA00004906"/>
    </source>
</evidence>
<reference evidence="19" key="1">
    <citation type="journal article" date="2023" name="Mol. Phylogenet. Evol.">
        <title>Genome-scale phylogeny and comparative genomics of the fungal order Sordariales.</title>
        <authorList>
            <person name="Hensen N."/>
            <person name="Bonometti L."/>
            <person name="Westerberg I."/>
            <person name="Brannstrom I.O."/>
            <person name="Guillou S."/>
            <person name="Cros-Aarteil S."/>
            <person name="Calhoun S."/>
            <person name="Haridas S."/>
            <person name="Kuo A."/>
            <person name="Mondo S."/>
            <person name="Pangilinan J."/>
            <person name="Riley R."/>
            <person name="LaButti K."/>
            <person name="Andreopoulos B."/>
            <person name="Lipzen A."/>
            <person name="Chen C."/>
            <person name="Yan M."/>
            <person name="Daum C."/>
            <person name="Ng V."/>
            <person name="Clum A."/>
            <person name="Steindorff A."/>
            <person name="Ohm R.A."/>
            <person name="Martin F."/>
            <person name="Silar P."/>
            <person name="Natvig D.O."/>
            <person name="Lalanne C."/>
            <person name="Gautier V."/>
            <person name="Ament-Velasquez S.L."/>
            <person name="Kruys A."/>
            <person name="Hutchinson M.I."/>
            <person name="Powell A.J."/>
            <person name="Barry K."/>
            <person name="Miller A.N."/>
            <person name="Grigoriev I.V."/>
            <person name="Debuchy R."/>
            <person name="Gladieux P."/>
            <person name="Hiltunen Thoren M."/>
            <person name="Johannesson H."/>
        </authorList>
    </citation>
    <scope>NUCLEOTIDE SEQUENCE</scope>
    <source>
        <strain evidence="19">CBS 990.96</strain>
    </source>
</reference>
<feature type="transmembrane region" description="Helical" evidence="17">
    <location>
        <begin position="242"/>
        <end position="264"/>
    </location>
</feature>
<evidence type="ECO:0000256" key="9">
    <source>
        <dbReference type="ARBA" id="ARBA00022833"/>
    </source>
</evidence>
<proteinExistence type="inferred from homology"/>
<feature type="compositionally biased region" description="Acidic residues" evidence="16">
    <location>
        <begin position="309"/>
        <end position="325"/>
    </location>
</feature>
<keyword evidence="9" id="KW-0862">Zinc</keyword>
<keyword evidence="13" id="KW-0576">Peroxisome</keyword>
<dbReference type="Gene3D" id="3.30.40.10">
    <property type="entry name" value="Zinc/RING finger domain, C3HC4 (zinc finger)"/>
    <property type="match status" value="1"/>
</dbReference>
<keyword evidence="20" id="KW-1185">Reference proteome</keyword>
<evidence type="ECO:0000256" key="11">
    <source>
        <dbReference type="ARBA" id="ARBA00022989"/>
    </source>
</evidence>
<reference evidence="19" key="2">
    <citation type="submission" date="2023-05" db="EMBL/GenBank/DDBJ databases">
        <authorList>
            <consortium name="Lawrence Berkeley National Laboratory"/>
            <person name="Steindorff A."/>
            <person name="Hensen N."/>
            <person name="Bonometti L."/>
            <person name="Westerberg I."/>
            <person name="Brannstrom I.O."/>
            <person name="Guillou S."/>
            <person name="Cros-Aarteil S."/>
            <person name="Calhoun S."/>
            <person name="Haridas S."/>
            <person name="Kuo A."/>
            <person name="Mondo S."/>
            <person name="Pangilinan J."/>
            <person name="Riley R."/>
            <person name="Labutti K."/>
            <person name="Andreopoulos B."/>
            <person name="Lipzen A."/>
            <person name="Chen C."/>
            <person name="Yanf M."/>
            <person name="Daum C."/>
            <person name="Ng V."/>
            <person name="Clum A."/>
            <person name="Ohm R."/>
            <person name="Martin F."/>
            <person name="Silar P."/>
            <person name="Natvig D."/>
            <person name="Lalanne C."/>
            <person name="Gautier V."/>
            <person name="Ament-Velasquez S.L."/>
            <person name="Kruys A."/>
            <person name="Hutchinson M.I."/>
            <person name="Powell A.J."/>
            <person name="Barry K."/>
            <person name="Miller A.N."/>
            <person name="Grigoriev I.V."/>
            <person name="Debuchy R."/>
            <person name="Gladieux P."/>
            <person name="Thoren M.H."/>
            <person name="Johannesson H."/>
        </authorList>
    </citation>
    <scope>NUCLEOTIDE SEQUENCE</scope>
    <source>
        <strain evidence="19">CBS 990.96</strain>
    </source>
</reference>
<dbReference type="EMBL" id="MU865349">
    <property type="protein sequence ID" value="KAK4226356.1"/>
    <property type="molecule type" value="Genomic_DNA"/>
</dbReference>
<dbReference type="InterPro" id="IPR017375">
    <property type="entry name" value="PEX12"/>
</dbReference>
<gene>
    <name evidence="19" type="ORF">QBC38DRAFT_480759</name>
</gene>
<comment type="pathway">
    <text evidence="2">Protein modification; protein ubiquitination.</text>
</comment>
<dbReference type="AlphaFoldDB" id="A0AAN7BMI7"/>
<keyword evidence="12 17" id="KW-0472">Membrane</keyword>
<sequence length="426" mass="48175">MEFVTALRGTFDPAKPSLFELLSEQQLSSLLPPTVRYLLTLLTHRYPRYLLRALNSFDEIYALLSLLIERHYLITRGGSFTENFYGLKRERSLAAEIPRASASAPGVVRQTLALNAKSDIYKNLAVLVGIPYLKRKLDEAHEVDAPRALMGAAYNQLPADASFKQKFMHYYRIVFLRRIYPYVNAAYYLSLLGFNLGYLFDNTKYHDPFLWLINTRIRRMGGADYQALEALNKSTPGARRTILSRMLGSLSLVLPTSIFALKFLEWWYASDFAKQLSAKASESLDLPPPIVPSTISPSHKPKNRKSEKEEEEEEEKTEEEKEEELIAAAPISSSSLKPIFTVPAPEDSELCPICEGEIVTPAACQTGIVYCYGCIHKWLTGTNLRQEKFLESKEGRKEKWESGEGRCAVTGRRVLGGVEGLRRVMV</sequence>
<feature type="transmembrane region" description="Helical" evidence="17">
    <location>
        <begin position="179"/>
        <end position="200"/>
    </location>
</feature>
<evidence type="ECO:0000256" key="12">
    <source>
        <dbReference type="ARBA" id="ARBA00023136"/>
    </source>
</evidence>
<dbReference type="InterPro" id="IPR006845">
    <property type="entry name" value="Pex_N"/>
</dbReference>
<dbReference type="GO" id="GO:0008270">
    <property type="term" value="F:zinc ion binding"/>
    <property type="evidence" value="ECO:0007669"/>
    <property type="project" value="UniProtKB-KW"/>
</dbReference>
<comment type="caution">
    <text evidence="19">The sequence shown here is derived from an EMBL/GenBank/DDBJ whole genome shotgun (WGS) entry which is preliminary data.</text>
</comment>
<evidence type="ECO:0000256" key="14">
    <source>
        <dbReference type="ARBA" id="ARBA00029692"/>
    </source>
</evidence>
<evidence type="ECO:0000256" key="16">
    <source>
        <dbReference type="SAM" id="MobiDB-lite"/>
    </source>
</evidence>
<dbReference type="PANTHER" id="PTHR12888">
    <property type="entry name" value="PEROXISOME ASSEMBLY PROTEIN 12 PEROXIN-12"/>
    <property type="match status" value="1"/>
</dbReference>
<evidence type="ECO:0000256" key="17">
    <source>
        <dbReference type="SAM" id="Phobius"/>
    </source>
</evidence>
<evidence type="ECO:0000256" key="6">
    <source>
        <dbReference type="ARBA" id="ARBA00022692"/>
    </source>
</evidence>
<keyword evidence="8" id="KW-0863">Zinc-finger</keyword>
<keyword evidence="10" id="KW-0653">Protein transport</keyword>
<evidence type="ECO:0000256" key="15">
    <source>
        <dbReference type="ARBA" id="ARBA00034505"/>
    </source>
</evidence>
<organism evidence="19 20">
    <name type="scientific">Podospora fimiseda</name>
    <dbReference type="NCBI Taxonomy" id="252190"/>
    <lineage>
        <taxon>Eukaryota</taxon>
        <taxon>Fungi</taxon>
        <taxon>Dikarya</taxon>
        <taxon>Ascomycota</taxon>
        <taxon>Pezizomycotina</taxon>
        <taxon>Sordariomycetes</taxon>
        <taxon>Sordariomycetidae</taxon>
        <taxon>Sordariales</taxon>
        <taxon>Podosporaceae</taxon>
        <taxon>Podospora</taxon>
    </lineage>
</organism>
<dbReference type="PANTHER" id="PTHR12888:SF0">
    <property type="entry name" value="PEROXISOME ASSEMBLY PROTEIN 12"/>
    <property type="match status" value="1"/>
</dbReference>
<evidence type="ECO:0000259" key="18">
    <source>
        <dbReference type="Pfam" id="PF04757"/>
    </source>
</evidence>
<name>A0AAN7BMI7_9PEZI</name>
<dbReference type="GO" id="GO:1990429">
    <property type="term" value="C:peroxisomal importomer complex"/>
    <property type="evidence" value="ECO:0007669"/>
    <property type="project" value="TreeGrafter"/>
</dbReference>
<evidence type="ECO:0000256" key="13">
    <source>
        <dbReference type="ARBA" id="ARBA00023140"/>
    </source>
</evidence>